<dbReference type="EMBL" id="JANPWB010000008">
    <property type="protein sequence ID" value="KAJ1167126.1"/>
    <property type="molecule type" value="Genomic_DNA"/>
</dbReference>
<proteinExistence type="predicted"/>
<accession>A0AAV7ST04</accession>
<evidence type="ECO:0000313" key="1">
    <source>
        <dbReference type="EMBL" id="KAJ1167126.1"/>
    </source>
</evidence>
<dbReference type="AlphaFoldDB" id="A0AAV7ST04"/>
<evidence type="ECO:0000313" key="2">
    <source>
        <dbReference type="Proteomes" id="UP001066276"/>
    </source>
</evidence>
<dbReference type="Proteomes" id="UP001066276">
    <property type="component" value="Chromosome 4_2"/>
</dbReference>
<protein>
    <submittedName>
        <fullName evidence="1">Uncharacterized protein</fullName>
    </submittedName>
</protein>
<sequence length="93" mass="10492">MAYPLHWDKCGVVRCLCKRTPPSRLKFLKGRRGGASQKKLLCCYVSQDAEELQCEAEMCRCCFLQGSIKKHVVNHGASVAFIDRDAQNGRRSC</sequence>
<reference evidence="1" key="1">
    <citation type="journal article" date="2022" name="bioRxiv">
        <title>Sequencing and chromosome-scale assembly of the giantPleurodeles waltlgenome.</title>
        <authorList>
            <person name="Brown T."/>
            <person name="Elewa A."/>
            <person name="Iarovenko S."/>
            <person name="Subramanian E."/>
            <person name="Araus A.J."/>
            <person name="Petzold A."/>
            <person name="Susuki M."/>
            <person name="Suzuki K.-i.T."/>
            <person name="Hayashi T."/>
            <person name="Toyoda A."/>
            <person name="Oliveira C."/>
            <person name="Osipova E."/>
            <person name="Leigh N.D."/>
            <person name="Simon A."/>
            <person name="Yun M.H."/>
        </authorList>
    </citation>
    <scope>NUCLEOTIDE SEQUENCE</scope>
    <source>
        <strain evidence="1">20211129_DDA</strain>
        <tissue evidence="1">Liver</tissue>
    </source>
</reference>
<gene>
    <name evidence="1" type="ORF">NDU88_007519</name>
</gene>
<name>A0AAV7ST04_PLEWA</name>
<comment type="caution">
    <text evidence="1">The sequence shown here is derived from an EMBL/GenBank/DDBJ whole genome shotgun (WGS) entry which is preliminary data.</text>
</comment>
<keyword evidence="2" id="KW-1185">Reference proteome</keyword>
<organism evidence="1 2">
    <name type="scientific">Pleurodeles waltl</name>
    <name type="common">Iberian ribbed newt</name>
    <dbReference type="NCBI Taxonomy" id="8319"/>
    <lineage>
        <taxon>Eukaryota</taxon>
        <taxon>Metazoa</taxon>
        <taxon>Chordata</taxon>
        <taxon>Craniata</taxon>
        <taxon>Vertebrata</taxon>
        <taxon>Euteleostomi</taxon>
        <taxon>Amphibia</taxon>
        <taxon>Batrachia</taxon>
        <taxon>Caudata</taxon>
        <taxon>Salamandroidea</taxon>
        <taxon>Salamandridae</taxon>
        <taxon>Pleurodelinae</taxon>
        <taxon>Pleurodeles</taxon>
    </lineage>
</organism>